<reference evidence="1 2" key="1">
    <citation type="journal article" date="2021" name="Commun. Biol.">
        <title>The genome of Shorea leprosula (Dipterocarpaceae) highlights the ecological relevance of drought in aseasonal tropical rainforests.</title>
        <authorList>
            <person name="Ng K.K.S."/>
            <person name="Kobayashi M.J."/>
            <person name="Fawcett J.A."/>
            <person name="Hatakeyama M."/>
            <person name="Paape T."/>
            <person name="Ng C.H."/>
            <person name="Ang C.C."/>
            <person name="Tnah L.H."/>
            <person name="Lee C.T."/>
            <person name="Nishiyama T."/>
            <person name="Sese J."/>
            <person name="O'Brien M.J."/>
            <person name="Copetti D."/>
            <person name="Mohd Noor M.I."/>
            <person name="Ong R.C."/>
            <person name="Putra M."/>
            <person name="Sireger I.Z."/>
            <person name="Indrioko S."/>
            <person name="Kosugi Y."/>
            <person name="Izuno A."/>
            <person name="Isagi Y."/>
            <person name="Lee S.L."/>
            <person name="Shimizu K.K."/>
        </authorList>
    </citation>
    <scope>NUCLEOTIDE SEQUENCE [LARGE SCALE GENOMIC DNA]</scope>
    <source>
        <strain evidence="1">214</strain>
    </source>
</reference>
<accession>A0AAV5HSY4</accession>
<evidence type="ECO:0000313" key="1">
    <source>
        <dbReference type="EMBL" id="GKU89637.1"/>
    </source>
</evidence>
<protein>
    <submittedName>
        <fullName evidence="1">Uncharacterized protein</fullName>
    </submittedName>
</protein>
<organism evidence="1 2">
    <name type="scientific">Rubroshorea leprosula</name>
    <dbReference type="NCBI Taxonomy" id="152421"/>
    <lineage>
        <taxon>Eukaryota</taxon>
        <taxon>Viridiplantae</taxon>
        <taxon>Streptophyta</taxon>
        <taxon>Embryophyta</taxon>
        <taxon>Tracheophyta</taxon>
        <taxon>Spermatophyta</taxon>
        <taxon>Magnoliopsida</taxon>
        <taxon>eudicotyledons</taxon>
        <taxon>Gunneridae</taxon>
        <taxon>Pentapetalae</taxon>
        <taxon>rosids</taxon>
        <taxon>malvids</taxon>
        <taxon>Malvales</taxon>
        <taxon>Dipterocarpaceae</taxon>
        <taxon>Rubroshorea</taxon>
    </lineage>
</organism>
<dbReference type="Proteomes" id="UP001054252">
    <property type="component" value="Unassembled WGS sequence"/>
</dbReference>
<sequence length="44" mass="5146">MAFFLLRWMLRWRHGWTNTSKSGSASIIFVFFPSSSLFSKICNS</sequence>
<gene>
    <name evidence="1" type="ORF">SLEP1_g3751</name>
</gene>
<keyword evidence="2" id="KW-1185">Reference proteome</keyword>
<dbReference type="EMBL" id="BPVZ01000003">
    <property type="protein sequence ID" value="GKU89637.1"/>
    <property type="molecule type" value="Genomic_DNA"/>
</dbReference>
<name>A0AAV5HSY4_9ROSI</name>
<dbReference type="AlphaFoldDB" id="A0AAV5HSY4"/>
<evidence type="ECO:0000313" key="2">
    <source>
        <dbReference type="Proteomes" id="UP001054252"/>
    </source>
</evidence>
<comment type="caution">
    <text evidence="1">The sequence shown here is derived from an EMBL/GenBank/DDBJ whole genome shotgun (WGS) entry which is preliminary data.</text>
</comment>
<proteinExistence type="predicted"/>